<dbReference type="InterPro" id="IPR003423">
    <property type="entry name" value="OMP_efflux"/>
</dbReference>
<dbReference type="PANTHER" id="PTHR30026:SF20">
    <property type="entry name" value="OUTER MEMBRANE PROTEIN TOLC"/>
    <property type="match status" value="1"/>
</dbReference>
<evidence type="ECO:0000256" key="4">
    <source>
        <dbReference type="ARBA" id="ARBA00022452"/>
    </source>
</evidence>
<dbReference type="AlphaFoldDB" id="A0A9X0QA89"/>
<name>A0A9X0QA89_9BACT</name>
<dbReference type="SUPFAM" id="SSF56954">
    <property type="entry name" value="Outer membrane efflux proteins (OEP)"/>
    <property type="match status" value="1"/>
</dbReference>
<dbReference type="Proteomes" id="UP000535182">
    <property type="component" value="Unassembled WGS sequence"/>
</dbReference>
<comment type="caution">
    <text evidence="8">The sequence shown here is derived from an EMBL/GenBank/DDBJ whole genome shotgun (WGS) entry which is preliminary data.</text>
</comment>
<dbReference type="EMBL" id="JACHEB010000001">
    <property type="protein sequence ID" value="MBB5326866.1"/>
    <property type="molecule type" value="Genomic_DNA"/>
</dbReference>
<evidence type="ECO:0000256" key="6">
    <source>
        <dbReference type="ARBA" id="ARBA00023136"/>
    </source>
</evidence>
<dbReference type="GO" id="GO:1990281">
    <property type="term" value="C:efflux pump complex"/>
    <property type="evidence" value="ECO:0007669"/>
    <property type="project" value="TreeGrafter"/>
</dbReference>
<keyword evidence="7" id="KW-0998">Cell outer membrane</keyword>
<organism evidence="8 9">
    <name type="scientific">Tunturiibacter gelidiferens</name>
    <dbReference type="NCBI Taxonomy" id="3069689"/>
    <lineage>
        <taxon>Bacteria</taxon>
        <taxon>Pseudomonadati</taxon>
        <taxon>Acidobacteriota</taxon>
        <taxon>Terriglobia</taxon>
        <taxon>Terriglobales</taxon>
        <taxon>Acidobacteriaceae</taxon>
        <taxon>Tunturiibacter</taxon>
    </lineage>
</organism>
<keyword evidence="4" id="KW-1134">Transmembrane beta strand</keyword>
<dbReference type="GO" id="GO:0009279">
    <property type="term" value="C:cell outer membrane"/>
    <property type="evidence" value="ECO:0007669"/>
    <property type="project" value="UniProtKB-SubCell"/>
</dbReference>
<dbReference type="GO" id="GO:0015562">
    <property type="term" value="F:efflux transmembrane transporter activity"/>
    <property type="evidence" value="ECO:0007669"/>
    <property type="project" value="InterPro"/>
</dbReference>
<accession>A0A9X0QA89</accession>
<keyword evidence="5" id="KW-0812">Transmembrane</keyword>
<evidence type="ECO:0000256" key="1">
    <source>
        <dbReference type="ARBA" id="ARBA00004442"/>
    </source>
</evidence>
<dbReference type="InterPro" id="IPR051906">
    <property type="entry name" value="TolC-like"/>
</dbReference>
<keyword evidence="9" id="KW-1185">Reference proteome</keyword>
<comment type="similarity">
    <text evidence="2">Belongs to the outer membrane factor (OMF) (TC 1.B.17) family.</text>
</comment>
<dbReference type="RefSeq" id="WP_183973091.1">
    <property type="nucleotide sequence ID" value="NZ_JACHEB010000001.1"/>
</dbReference>
<keyword evidence="6" id="KW-0472">Membrane</keyword>
<evidence type="ECO:0000256" key="3">
    <source>
        <dbReference type="ARBA" id="ARBA00022448"/>
    </source>
</evidence>
<evidence type="ECO:0000313" key="8">
    <source>
        <dbReference type="EMBL" id="MBB5326866.1"/>
    </source>
</evidence>
<dbReference type="InterPro" id="IPR028351">
    <property type="entry name" value="CyaE"/>
</dbReference>
<dbReference type="PANTHER" id="PTHR30026">
    <property type="entry name" value="OUTER MEMBRANE PROTEIN TOLC"/>
    <property type="match status" value="1"/>
</dbReference>
<dbReference type="GO" id="GO:0015288">
    <property type="term" value="F:porin activity"/>
    <property type="evidence" value="ECO:0007669"/>
    <property type="project" value="TreeGrafter"/>
</dbReference>
<keyword evidence="3" id="KW-0813">Transport</keyword>
<evidence type="ECO:0000256" key="7">
    <source>
        <dbReference type="ARBA" id="ARBA00023237"/>
    </source>
</evidence>
<dbReference type="Gene3D" id="1.20.1600.10">
    <property type="entry name" value="Outer membrane efflux proteins (OEP)"/>
    <property type="match status" value="1"/>
</dbReference>
<dbReference type="PIRSF" id="PIRSF001892">
    <property type="entry name" value="CyaE"/>
    <property type="match status" value="1"/>
</dbReference>
<reference evidence="8 9" key="1">
    <citation type="submission" date="2020-08" db="EMBL/GenBank/DDBJ databases">
        <title>Genomic Encyclopedia of Type Strains, Phase IV (KMG-V): Genome sequencing to study the core and pangenomes of soil and plant-associated prokaryotes.</title>
        <authorList>
            <person name="Whitman W."/>
        </authorList>
    </citation>
    <scope>NUCLEOTIDE SEQUENCE [LARGE SCALE GENOMIC DNA]</scope>
    <source>
        <strain evidence="8 9">X5P2</strain>
    </source>
</reference>
<evidence type="ECO:0000256" key="5">
    <source>
        <dbReference type="ARBA" id="ARBA00022692"/>
    </source>
</evidence>
<sequence>MRSGQQAKNTQSGAIALRLLATAVTMTSFLSIGAAGQKPPITPNEPWLPDHHTLERHSTAVPLHEAALDDGHVYSLGELVDIAESNSPATQAAWNRAKVTAASVGIAKSELYPTIIAMAAGRTYVNAQLYSLTWAVQDIGYFDTAVHLAYTLVDFGARRTEITAAQARLVAANLSFNNEHLVLVRQVSQSYFGLLEAKGLREAAEVSLNDAKTSETAAQERRNNGLATVPEVLEAKAATAKANYQLQSALGAEQVEIGDLATAITASPLKPLKVEALDQLRIPDKLDQSVQHAVDTAFTVRPDLQADEAHVSAAHAEVKHATSAYYPSLTFEGSKGWLRAFGEQQGSPGFYAQAPVYDATLELKWTVFDGLLRENRITEAKAEEKVATDEVHNRQDEIANQVWTAYSNAATALHQREAATALLTAAEESYTAVLESYKEGVRNFLDVLAAEDALAQARAIDVTARTQVLRTFTDLDFRTGDLLANHPKGNNP</sequence>
<comment type="subcellular location">
    <subcellularLocation>
        <location evidence="1">Cell outer membrane</location>
    </subcellularLocation>
</comment>
<evidence type="ECO:0000313" key="9">
    <source>
        <dbReference type="Proteomes" id="UP000535182"/>
    </source>
</evidence>
<proteinExistence type="inferred from homology"/>
<dbReference type="Pfam" id="PF02321">
    <property type="entry name" value="OEP"/>
    <property type="match status" value="2"/>
</dbReference>
<protein>
    <submittedName>
        <fullName evidence="8">Outer membrane protein TolC</fullName>
    </submittedName>
</protein>
<gene>
    <name evidence="8" type="ORF">HDF14_000460</name>
</gene>
<evidence type="ECO:0000256" key="2">
    <source>
        <dbReference type="ARBA" id="ARBA00007613"/>
    </source>
</evidence>